<evidence type="ECO:0000313" key="2">
    <source>
        <dbReference type="EMBL" id="GBM41106.1"/>
    </source>
</evidence>
<keyword evidence="3" id="KW-1185">Reference proteome</keyword>
<dbReference type="AlphaFoldDB" id="A0A4Y2FKK8"/>
<accession>A0A4Y2FKK8</accession>
<evidence type="ECO:0000256" key="1">
    <source>
        <dbReference type="SAM" id="Phobius"/>
    </source>
</evidence>
<keyword evidence="1" id="KW-0472">Membrane</keyword>
<feature type="transmembrane region" description="Helical" evidence="1">
    <location>
        <begin position="77"/>
        <end position="96"/>
    </location>
</feature>
<evidence type="ECO:0000313" key="3">
    <source>
        <dbReference type="Proteomes" id="UP000499080"/>
    </source>
</evidence>
<dbReference type="Proteomes" id="UP000499080">
    <property type="component" value="Unassembled WGS sequence"/>
</dbReference>
<comment type="caution">
    <text evidence="2">The sequence shown here is derived from an EMBL/GenBank/DDBJ whole genome shotgun (WGS) entry which is preliminary data.</text>
</comment>
<organism evidence="2 3">
    <name type="scientific">Araneus ventricosus</name>
    <name type="common">Orbweaver spider</name>
    <name type="synonym">Epeira ventricosa</name>
    <dbReference type="NCBI Taxonomy" id="182803"/>
    <lineage>
        <taxon>Eukaryota</taxon>
        <taxon>Metazoa</taxon>
        <taxon>Ecdysozoa</taxon>
        <taxon>Arthropoda</taxon>
        <taxon>Chelicerata</taxon>
        <taxon>Arachnida</taxon>
        <taxon>Araneae</taxon>
        <taxon>Araneomorphae</taxon>
        <taxon>Entelegynae</taxon>
        <taxon>Araneoidea</taxon>
        <taxon>Araneidae</taxon>
        <taxon>Araneus</taxon>
    </lineage>
</organism>
<dbReference type="EMBL" id="BGPR01000952">
    <property type="protein sequence ID" value="GBM41106.1"/>
    <property type="molecule type" value="Genomic_DNA"/>
</dbReference>
<keyword evidence="1" id="KW-1133">Transmembrane helix</keyword>
<protein>
    <submittedName>
        <fullName evidence="2">Uncharacterized protein</fullName>
    </submittedName>
</protein>
<gene>
    <name evidence="2" type="ORF">AVEN_63299_1</name>
</gene>
<name>A0A4Y2FKK8_ARAVE</name>
<sequence length="127" mass="14959">MNVDDDEQHEEAYINAQVLSSVLEIESYCVLIVKYKEYVDNYLRILRREGLSIFSVFNAGQARVIEQWLLSTYYSRIMFSLSIMILFMFITLFLEFEFSGTLWYHRLSSEVEGFLICPERVNGQDVA</sequence>
<reference evidence="2 3" key="1">
    <citation type="journal article" date="2019" name="Sci. Rep.">
        <title>Orb-weaving spider Araneus ventricosus genome elucidates the spidroin gene catalogue.</title>
        <authorList>
            <person name="Kono N."/>
            <person name="Nakamura H."/>
            <person name="Ohtoshi R."/>
            <person name="Moran D.A.P."/>
            <person name="Shinohara A."/>
            <person name="Yoshida Y."/>
            <person name="Fujiwara M."/>
            <person name="Mori M."/>
            <person name="Tomita M."/>
            <person name="Arakawa K."/>
        </authorList>
    </citation>
    <scope>NUCLEOTIDE SEQUENCE [LARGE SCALE GENOMIC DNA]</scope>
</reference>
<proteinExistence type="predicted"/>
<keyword evidence="1" id="KW-0812">Transmembrane</keyword>